<evidence type="ECO:0000313" key="2">
    <source>
        <dbReference type="Proteomes" id="UP000003730"/>
    </source>
</evidence>
<gene>
    <name evidence="1" type="ORF">BZARG_3085</name>
</gene>
<name>G2EFF8_9FLAO</name>
<comment type="caution">
    <text evidence="1">The sequence shown here is derived from an EMBL/GenBank/DDBJ whole genome shotgun (WGS) entry which is preliminary data.</text>
</comment>
<proteinExistence type="predicted"/>
<dbReference type="Proteomes" id="UP000003730">
    <property type="component" value="Unassembled WGS sequence"/>
</dbReference>
<protein>
    <recommendedName>
        <fullName evidence="3">Bacteriocin</fullName>
    </recommendedName>
</protein>
<dbReference type="AlphaFoldDB" id="G2EFF8"/>
<accession>G2EFF8</accession>
<organism evidence="1 2">
    <name type="scientific">Bizionia argentinensis JUB59</name>
    <dbReference type="NCBI Taxonomy" id="1046627"/>
    <lineage>
        <taxon>Bacteria</taxon>
        <taxon>Pseudomonadati</taxon>
        <taxon>Bacteroidota</taxon>
        <taxon>Flavobacteriia</taxon>
        <taxon>Flavobacteriales</taxon>
        <taxon>Flavobacteriaceae</taxon>
        <taxon>Bizionia</taxon>
    </lineage>
</organism>
<dbReference type="OrthoDB" id="1164149at2"/>
<reference evidence="1 2" key="1">
    <citation type="journal article" date="2008" name="Int. J. Syst. Evol. Microbiol.">
        <title>Bizionia argentinensis sp. nov., isolated from surface marine water in Antarctica.</title>
        <authorList>
            <person name="Bercovich A."/>
            <person name="Vazquez S.C."/>
            <person name="Yankilevich P."/>
            <person name="Coria S.H."/>
            <person name="Foti M."/>
            <person name="Hernandez E."/>
            <person name="Vidal A."/>
            <person name="Ruberto L."/>
            <person name="Melo C."/>
            <person name="Marenssi S."/>
            <person name="Criscuolo M."/>
            <person name="Memoli M."/>
            <person name="Arguelles M."/>
            <person name="Mac Cormack W.P."/>
        </authorList>
    </citation>
    <scope>NUCLEOTIDE SEQUENCE [LARGE SCALE GENOMIC DNA]</scope>
    <source>
        <strain evidence="1 2">JUB59</strain>
    </source>
</reference>
<evidence type="ECO:0000313" key="1">
    <source>
        <dbReference type="EMBL" id="EGV42824.1"/>
    </source>
</evidence>
<keyword evidence="2" id="KW-1185">Reference proteome</keyword>
<sequence>MKIKKVNFGAKMEALTKNELVELDQIKGGAQYPTCATYYFWDPELQACVRDPRFINRDLAVRMMD</sequence>
<dbReference type="EMBL" id="AFXZ01000040">
    <property type="protein sequence ID" value="EGV42824.1"/>
    <property type="molecule type" value="Genomic_DNA"/>
</dbReference>
<evidence type="ECO:0008006" key="3">
    <source>
        <dbReference type="Google" id="ProtNLM"/>
    </source>
</evidence>
<dbReference type="RefSeq" id="WP_008638413.1">
    <property type="nucleotide sequence ID" value="NZ_AFXZ01000040.1"/>
</dbReference>